<organism evidence="1 2">
    <name type="scientific">Cytobacillus citreus</name>
    <dbReference type="NCBI Taxonomy" id="2833586"/>
    <lineage>
        <taxon>Bacteria</taxon>
        <taxon>Bacillati</taxon>
        <taxon>Bacillota</taxon>
        <taxon>Bacilli</taxon>
        <taxon>Bacillales</taxon>
        <taxon>Bacillaceae</taxon>
        <taxon>Cytobacillus</taxon>
    </lineage>
</organism>
<sequence>MKVKLEHILEGMEMQSEESNSYLNLETGEIVIVSHEAILMAEDGEEYDHLPDWQQEEVKLAYAIVDSFDNYTSLPTSFDIHEYDMMERFCYSLPDHKKQDILLDSIRGKGAFRRFKDNVNRLGIAEQWYEYRDHCFKEIAREFCQSNNIAFIE</sequence>
<keyword evidence="2" id="KW-1185">Reference proteome</keyword>
<comment type="caution">
    <text evidence="1">The sequence shown here is derived from an EMBL/GenBank/DDBJ whole genome shotgun (WGS) entry which is preliminary data.</text>
</comment>
<proteinExistence type="predicted"/>
<dbReference type="Pfam" id="PF03682">
    <property type="entry name" value="UPF0158"/>
    <property type="match status" value="1"/>
</dbReference>
<evidence type="ECO:0000313" key="2">
    <source>
        <dbReference type="Proteomes" id="UP000681027"/>
    </source>
</evidence>
<accession>A0ABS5NZF5</accession>
<dbReference type="InterPro" id="IPR005361">
    <property type="entry name" value="UPF0158"/>
</dbReference>
<gene>
    <name evidence="1" type="ORF">KHA94_24375</name>
</gene>
<name>A0ABS5NZF5_9BACI</name>
<dbReference type="EMBL" id="JAGYPM010000009">
    <property type="protein sequence ID" value="MBS4193231.1"/>
    <property type="molecule type" value="Genomic_DNA"/>
</dbReference>
<protein>
    <submittedName>
        <fullName evidence="1">Uncharacterized protein</fullName>
    </submittedName>
</protein>
<reference evidence="1 2" key="1">
    <citation type="submission" date="2021-05" db="EMBL/GenBank/DDBJ databases">
        <title>Novel Bacillus species.</title>
        <authorList>
            <person name="Liu G."/>
        </authorList>
    </citation>
    <scope>NUCLEOTIDE SEQUENCE [LARGE SCALE GENOMIC DNA]</scope>
    <source>
        <strain evidence="1 2">FJAT-49705</strain>
    </source>
</reference>
<evidence type="ECO:0000313" key="1">
    <source>
        <dbReference type="EMBL" id="MBS4193231.1"/>
    </source>
</evidence>
<dbReference type="Proteomes" id="UP000681027">
    <property type="component" value="Unassembled WGS sequence"/>
</dbReference>
<dbReference type="RefSeq" id="WP_213104663.1">
    <property type="nucleotide sequence ID" value="NZ_JAGYPM010000009.1"/>
</dbReference>